<proteinExistence type="predicted"/>
<evidence type="ECO:0000313" key="1">
    <source>
        <dbReference type="EMBL" id="QHS99216.1"/>
    </source>
</evidence>
<dbReference type="AlphaFoldDB" id="A0A6C0C4D0"/>
<organism evidence="1">
    <name type="scientific">viral metagenome</name>
    <dbReference type="NCBI Taxonomy" id="1070528"/>
    <lineage>
        <taxon>unclassified sequences</taxon>
        <taxon>metagenomes</taxon>
        <taxon>organismal metagenomes</taxon>
    </lineage>
</organism>
<protein>
    <submittedName>
        <fullName evidence="1">Uncharacterized protein</fullName>
    </submittedName>
</protein>
<accession>A0A6C0C4D0</accession>
<sequence>MFQYFSIFIILTVLGYLYEKYKLKYVPDEELSKYDMVRKFLLNGGSGMGNKPILWVHSMRPINHRSWSSFGSRNTRLLNQPYKISCVETVVKHCSKSFNIVLIDDYSFEKLIKGWTIDMDKLSNPVKSHVRMLALTKLLSSFGGLLIPNSTIVCRDLKPLYDIALGKSDCFSVNMINRGSSADHATLLPTAKIIGCKKNSLIMTEFVTYLEGLNSTDYTNESDFLGQYNRWLYSNDKLNVLCAKTFGIEDIDGELVGIDRLMGNTFITFSPDKYALYIPGDEILERTKYEWFARLSREQLRDCDTVAAKQLLIAQG</sequence>
<name>A0A6C0C4D0_9ZZZZ</name>
<dbReference type="EMBL" id="MN739336">
    <property type="protein sequence ID" value="QHS99216.1"/>
    <property type="molecule type" value="Genomic_DNA"/>
</dbReference>
<reference evidence="1" key="1">
    <citation type="journal article" date="2020" name="Nature">
        <title>Giant virus diversity and host interactions through global metagenomics.</title>
        <authorList>
            <person name="Schulz F."/>
            <person name="Roux S."/>
            <person name="Paez-Espino D."/>
            <person name="Jungbluth S."/>
            <person name="Walsh D.A."/>
            <person name="Denef V.J."/>
            <person name="McMahon K.D."/>
            <person name="Konstantinidis K.T."/>
            <person name="Eloe-Fadrosh E.A."/>
            <person name="Kyrpides N.C."/>
            <person name="Woyke T."/>
        </authorList>
    </citation>
    <scope>NUCLEOTIDE SEQUENCE</scope>
    <source>
        <strain evidence="1">GVMAG-M-3300020185-33</strain>
    </source>
</reference>